<evidence type="ECO:0000313" key="3">
    <source>
        <dbReference type="Proteomes" id="UP000238479"/>
    </source>
</evidence>
<sequence>MAQISHMGFYESKLILTCSFSVPKFRNPYPLQGTHFSYISINQRIPCLKIISIL</sequence>
<organism evidence="1 3">
    <name type="scientific">Rosa chinensis</name>
    <name type="common">China rose</name>
    <dbReference type="NCBI Taxonomy" id="74649"/>
    <lineage>
        <taxon>Eukaryota</taxon>
        <taxon>Viridiplantae</taxon>
        <taxon>Streptophyta</taxon>
        <taxon>Embryophyta</taxon>
        <taxon>Tracheophyta</taxon>
        <taxon>Spermatophyta</taxon>
        <taxon>Magnoliopsida</taxon>
        <taxon>eudicotyledons</taxon>
        <taxon>Gunneridae</taxon>
        <taxon>Pentapetalae</taxon>
        <taxon>rosids</taxon>
        <taxon>fabids</taxon>
        <taxon>Rosales</taxon>
        <taxon>Rosaceae</taxon>
        <taxon>Rosoideae</taxon>
        <taxon>Rosoideae incertae sedis</taxon>
        <taxon>Rosa</taxon>
    </lineage>
</organism>
<dbReference type="Proteomes" id="UP000238479">
    <property type="component" value="Chromosome 2"/>
</dbReference>
<gene>
    <name evidence="1" type="ORF">RchiOBHm_Chr2g0121441</name>
    <name evidence="2" type="ORF">RchiOBHm_Chr2g0157481</name>
</gene>
<dbReference type="Gramene" id="PRQ49396">
    <property type="protein sequence ID" value="PRQ49396"/>
    <property type="gene ID" value="RchiOBHm_Chr2g0121441"/>
</dbReference>
<evidence type="ECO:0000313" key="1">
    <source>
        <dbReference type="EMBL" id="PRQ49396.1"/>
    </source>
</evidence>
<protein>
    <submittedName>
        <fullName evidence="1">Uncharacterized protein</fullName>
    </submittedName>
</protein>
<comment type="caution">
    <text evidence="1">The sequence shown here is derived from an EMBL/GenBank/DDBJ whole genome shotgun (WGS) entry which is preliminary data.</text>
</comment>
<dbReference type="AlphaFoldDB" id="A0A2P6RSI2"/>
<name>A0A2P6RSI2_ROSCH</name>
<accession>A0A2P6RSI2</accession>
<dbReference type="EMBL" id="PDCK01000040">
    <property type="protein sequence ID" value="PRQ52621.1"/>
    <property type="molecule type" value="Genomic_DNA"/>
</dbReference>
<dbReference type="Gramene" id="PRQ52621">
    <property type="protein sequence ID" value="PRQ52621"/>
    <property type="gene ID" value="RchiOBHm_Chr2g0157481"/>
</dbReference>
<proteinExistence type="predicted"/>
<reference evidence="1 3" key="1">
    <citation type="journal article" date="2018" name="Nat. Genet.">
        <title>The Rosa genome provides new insights in the design of modern roses.</title>
        <authorList>
            <person name="Bendahmane M."/>
        </authorList>
    </citation>
    <scope>NUCLEOTIDE SEQUENCE [LARGE SCALE GENOMIC DNA]</scope>
    <source>
        <strain evidence="3">cv. Old Blush</strain>
    </source>
</reference>
<dbReference type="EMBL" id="PDCK01000040">
    <property type="protein sequence ID" value="PRQ49396.1"/>
    <property type="molecule type" value="Genomic_DNA"/>
</dbReference>
<keyword evidence="3" id="KW-1185">Reference proteome</keyword>
<evidence type="ECO:0000313" key="2">
    <source>
        <dbReference type="EMBL" id="PRQ52621.1"/>
    </source>
</evidence>